<sequence length="88" mass="9858">MGSTLDPNASTKTWALWLGATVATFAALEAHAVSTRRRPTLSGALRAWMGHDPVKPHRWIASVLWLSFWTWLTGHLLLSWPPNLKERG</sequence>
<evidence type="ECO:0000256" key="1">
    <source>
        <dbReference type="SAM" id="Phobius"/>
    </source>
</evidence>
<dbReference type="Proteomes" id="UP000246005">
    <property type="component" value="Unassembled WGS sequence"/>
</dbReference>
<name>A0A316HLW6_9PSEU</name>
<comment type="caution">
    <text evidence="2">The sequence shown here is derived from an EMBL/GenBank/DDBJ whole genome shotgun (WGS) entry which is preliminary data.</text>
</comment>
<dbReference type="RefSeq" id="WP_109641179.1">
    <property type="nucleotide sequence ID" value="NZ_QGHB01000016.1"/>
</dbReference>
<gene>
    <name evidence="2" type="ORF">C8D88_116117</name>
</gene>
<organism evidence="2 3">
    <name type="scientific">Lentzea atacamensis</name>
    <dbReference type="NCBI Taxonomy" id="531938"/>
    <lineage>
        <taxon>Bacteria</taxon>
        <taxon>Bacillati</taxon>
        <taxon>Actinomycetota</taxon>
        <taxon>Actinomycetes</taxon>
        <taxon>Pseudonocardiales</taxon>
        <taxon>Pseudonocardiaceae</taxon>
        <taxon>Lentzea</taxon>
    </lineage>
</organism>
<reference evidence="2 3" key="1">
    <citation type="submission" date="2018-05" db="EMBL/GenBank/DDBJ databases">
        <title>Genomic Encyclopedia of Type Strains, Phase IV (KMG-IV): sequencing the most valuable type-strain genomes for metagenomic binning, comparative biology and taxonomic classification.</title>
        <authorList>
            <person name="Goeker M."/>
        </authorList>
    </citation>
    <scope>NUCLEOTIDE SEQUENCE [LARGE SCALE GENOMIC DNA]</scope>
    <source>
        <strain evidence="2 3">DSM 45480</strain>
    </source>
</reference>
<dbReference type="EMBL" id="QGHB01000016">
    <property type="protein sequence ID" value="PWK81705.1"/>
    <property type="molecule type" value="Genomic_DNA"/>
</dbReference>
<dbReference type="AlphaFoldDB" id="A0A316HLW6"/>
<keyword evidence="1" id="KW-0472">Membrane</keyword>
<keyword evidence="1" id="KW-0812">Transmembrane</keyword>
<evidence type="ECO:0000313" key="3">
    <source>
        <dbReference type="Proteomes" id="UP000246005"/>
    </source>
</evidence>
<protein>
    <submittedName>
        <fullName evidence="2">Uncharacterized protein</fullName>
    </submittedName>
</protein>
<evidence type="ECO:0000313" key="2">
    <source>
        <dbReference type="EMBL" id="PWK81705.1"/>
    </source>
</evidence>
<keyword evidence="1" id="KW-1133">Transmembrane helix</keyword>
<feature type="transmembrane region" description="Helical" evidence="1">
    <location>
        <begin position="56"/>
        <end position="78"/>
    </location>
</feature>
<accession>A0A316HLW6</accession>
<proteinExistence type="predicted"/>